<evidence type="ECO:0000313" key="1">
    <source>
        <dbReference type="EMBL" id="WMV35719.1"/>
    </source>
</evidence>
<dbReference type="EMBL" id="CP133617">
    <property type="protein sequence ID" value="WMV35719.1"/>
    <property type="molecule type" value="Genomic_DNA"/>
</dbReference>
<gene>
    <name evidence="1" type="ORF">MTR67_029104</name>
</gene>
<organism evidence="1 2">
    <name type="scientific">Solanum verrucosum</name>
    <dbReference type="NCBI Taxonomy" id="315347"/>
    <lineage>
        <taxon>Eukaryota</taxon>
        <taxon>Viridiplantae</taxon>
        <taxon>Streptophyta</taxon>
        <taxon>Embryophyta</taxon>
        <taxon>Tracheophyta</taxon>
        <taxon>Spermatophyta</taxon>
        <taxon>Magnoliopsida</taxon>
        <taxon>eudicotyledons</taxon>
        <taxon>Gunneridae</taxon>
        <taxon>Pentapetalae</taxon>
        <taxon>asterids</taxon>
        <taxon>lamiids</taxon>
        <taxon>Solanales</taxon>
        <taxon>Solanaceae</taxon>
        <taxon>Solanoideae</taxon>
        <taxon>Solaneae</taxon>
        <taxon>Solanum</taxon>
    </lineage>
</organism>
<dbReference type="AlphaFoldDB" id="A0AAF0RCA8"/>
<keyword evidence="2" id="KW-1185">Reference proteome</keyword>
<dbReference type="Proteomes" id="UP001234989">
    <property type="component" value="Chromosome 6"/>
</dbReference>
<dbReference type="GO" id="GO:0004497">
    <property type="term" value="F:monooxygenase activity"/>
    <property type="evidence" value="ECO:0007669"/>
    <property type="project" value="InterPro"/>
</dbReference>
<dbReference type="SUPFAM" id="SSF48264">
    <property type="entry name" value="Cytochrome P450"/>
    <property type="match status" value="1"/>
</dbReference>
<accession>A0AAF0RCA8</accession>
<evidence type="ECO:0000313" key="2">
    <source>
        <dbReference type="Proteomes" id="UP001234989"/>
    </source>
</evidence>
<sequence length="120" mass="13895">MQTPGSIENILVRREGEDDAGYVRFWRVASRTTGISGFLLIWSREGEDAAGVALEFWLDDQYILWRAKIGCQHIVANLIWHFEWKAVDGNNVDLSEKQEFTVMMKNPLCARIRPRVNQLE</sequence>
<protein>
    <submittedName>
        <fullName evidence="1">Uncharacterized protein</fullName>
    </submittedName>
</protein>
<proteinExistence type="predicted"/>
<dbReference type="GO" id="GO:0020037">
    <property type="term" value="F:heme binding"/>
    <property type="evidence" value="ECO:0007669"/>
    <property type="project" value="InterPro"/>
</dbReference>
<name>A0AAF0RCA8_SOLVR</name>
<dbReference type="GO" id="GO:0005506">
    <property type="term" value="F:iron ion binding"/>
    <property type="evidence" value="ECO:0007669"/>
    <property type="project" value="InterPro"/>
</dbReference>
<reference evidence="1" key="1">
    <citation type="submission" date="2023-08" db="EMBL/GenBank/DDBJ databases">
        <title>A de novo genome assembly of Solanum verrucosum Schlechtendal, a Mexican diploid species geographically isolated from the other diploid A-genome species in potato relatives.</title>
        <authorList>
            <person name="Hosaka K."/>
        </authorList>
    </citation>
    <scope>NUCLEOTIDE SEQUENCE</scope>
    <source>
        <tissue evidence="1">Young leaves</tissue>
    </source>
</reference>
<dbReference type="GO" id="GO:0016705">
    <property type="term" value="F:oxidoreductase activity, acting on paired donors, with incorporation or reduction of molecular oxygen"/>
    <property type="evidence" value="ECO:0007669"/>
    <property type="project" value="InterPro"/>
</dbReference>
<dbReference type="InterPro" id="IPR036396">
    <property type="entry name" value="Cyt_P450_sf"/>
</dbReference>